<dbReference type="InterPro" id="IPR051531">
    <property type="entry name" value="N-acetyltransferase"/>
</dbReference>
<dbReference type="PANTHER" id="PTHR43792:SF1">
    <property type="entry name" value="N-ACETYLTRANSFERASE DOMAIN-CONTAINING PROTEIN"/>
    <property type="match status" value="1"/>
</dbReference>
<proteinExistence type="predicted"/>
<protein>
    <submittedName>
        <fullName evidence="2">GNAT family N-acetyltransferase</fullName>
    </submittedName>
</protein>
<dbReference type="InterPro" id="IPR000182">
    <property type="entry name" value="GNAT_dom"/>
</dbReference>
<accession>A0A929KUW4</accession>
<comment type="caution">
    <text evidence="2">The sequence shown here is derived from an EMBL/GenBank/DDBJ whole genome shotgun (WGS) entry which is preliminary data.</text>
</comment>
<feature type="domain" description="N-acetyltransferase" evidence="1">
    <location>
        <begin position="10"/>
        <end position="167"/>
    </location>
</feature>
<dbReference type="PANTHER" id="PTHR43792">
    <property type="entry name" value="GNAT FAMILY, PUTATIVE (AFU_ORTHOLOGUE AFUA_3G00765)-RELATED-RELATED"/>
    <property type="match status" value="1"/>
</dbReference>
<dbReference type="RefSeq" id="WP_194110800.1">
    <property type="nucleotide sequence ID" value="NZ_JADFFL010000002.1"/>
</dbReference>
<dbReference type="EMBL" id="JADFFL010000002">
    <property type="protein sequence ID" value="MBE9661617.1"/>
    <property type="molecule type" value="Genomic_DNA"/>
</dbReference>
<dbReference type="GO" id="GO:0016747">
    <property type="term" value="F:acyltransferase activity, transferring groups other than amino-acyl groups"/>
    <property type="evidence" value="ECO:0007669"/>
    <property type="project" value="InterPro"/>
</dbReference>
<evidence type="ECO:0000313" key="2">
    <source>
        <dbReference type="EMBL" id="MBE9661617.1"/>
    </source>
</evidence>
<reference evidence="2" key="1">
    <citation type="submission" date="2020-10" db="EMBL/GenBank/DDBJ databases">
        <title>Mucilaginibacter mali sp. nov., isolated from rhizosphere soil of apple orchard.</title>
        <authorList>
            <person name="Lee J.-S."/>
            <person name="Kim H.S."/>
            <person name="Kim J.-S."/>
        </authorList>
    </citation>
    <scope>NUCLEOTIDE SEQUENCE</scope>
    <source>
        <strain evidence="2">KCTC 22746</strain>
    </source>
</reference>
<dbReference type="AlphaFoldDB" id="A0A929KUW4"/>
<sequence length="167" mass="18908">MPLLIETKRSVIREFYPNEEDAFVALFADPRVNQHLRERTEDEIRTMFRDTLAEYAAGSLFSNWAVIDKGNDSFVGMGLLRPYEDKPGKLEVGYALNVPYWGRGLASEITAALINYAKQFPNIDEIVAVTTTNNYPSQKVLTRSGLTLQGNIVRNNTELCLFKLSIK</sequence>
<evidence type="ECO:0000259" key="1">
    <source>
        <dbReference type="PROSITE" id="PS51186"/>
    </source>
</evidence>
<dbReference type="SUPFAM" id="SSF55729">
    <property type="entry name" value="Acyl-CoA N-acyltransferases (Nat)"/>
    <property type="match status" value="1"/>
</dbReference>
<dbReference type="Pfam" id="PF13302">
    <property type="entry name" value="Acetyltransf_3"/>
    <property type="match status" value="1"/>
</dbReference>
<dbReference type="Gene3D" id="3.40.630.30">
    <property type="match status" value="1"/>
</dbReference>
<dbReference type="InterPro" id="IPR016181">
    <property type="entry name" value="Acyl_CoA_acyltransferase"/>
</dbReference>
<dbReference type="Proteomes" id="UP000622475">
    <property type="component" value="Unassembled WGS sequence"/>
</dbReference>
<gene>
    <name evidence="2" type="ORF">IRJ16_06950</name>
</gene>
<organism evidence="2 3">
    <name type="scientific">Mucilaginibacter myungsuensis</name>
    <dbReference type="NCBI Taxonomy" id="649104"/>
    <lineage>
        <taxon>Bacteria</taxon>
        <taxon>Pseudomonadati</taxon>
        <taxon>Bacteroidota</taxon>
        <taxon>Sphingobacteriia</taxon>
        <taxon>Sphingobacteriales</taxon>
        <taxon>Sphingobacteriaceae</taxon>
        <taxon>Mucilaginibacter</taxon>
    </lineage>
</organism>
<dbReference type="PROSITE" id="PS51186">
    <property type="entry name" value="GNAT"/>
    <property type="match status" value="1"/>
</dbReference>
<keyword evidence="3" id="KW-1185">Reference proteome</keyword>
<evidence type="ECO:0000313" key="3">
    <source>
        <dbReference type="Proteomes" id="UP000622475"/>
    </source>
</evidence>
<name>A0A929KUW4_9SPHI</name>